<evidence type="ECO:0000313" key="4">
    <source>
        <dbReference type="Proteomes" id="UP000060699"/>
    </source>
</evidence>
<dbReference type="InterPro" id="IPR001670">
    <property type="entry name" value="ADH_Fe/GldA"/>
</dbReference>
<dbReference type="PANTHER" id="PTHR43633:SF1">
    <property type="entry name" value="ALCOHOL DEHYDROGENASE YQHD"/>
    <property type="match status" value="1"/>
</dbReference>
<dbReference type="GO" id="GO:1990002">
    <property type="term" value="F:methylglyoxal reductase (NADPH) (acetol producing) activity"/>
    <property type="evidence" value="ECO:0007669"/>
    <property type="project" value="TreeGrafter"/>
</dbReference>
<dbReference type="Pfam" id="PF00465">
    <property type="entry name" value="Fe-ADH"/>
    <property type="match status" value="1"/>
</dbReference>
<dbReference type="GO" id="GO:0005829">
    <property type="term" value="C:cytosol"/>
    <property type="evidence" value="ECO:0007669"/>
    <property type="project" value="TreeGrafter"/>
</dbReference>
<dbReference type="InterPro" id="IPR056798">
    <property type="entry name" value="ADH_Fe_C"/>
</dbReference>
<dbReference type="KEGG" id="rdp:RD2015_3063"/>
<dbReference type="InterPro" id="IPR018211">
    <property type="entry name" value="ADH_Fe_CS"/>
</dbReference>
<sequence>MPSIDRQPTQTDAMNNFILNTPTKILFGKGQIAKIAKEIPADARILITYGGGSIKQNGVLVQVQTALEGRAVFEFGGIEPNPTYETLMKAVEVVKAEKIDFLLAVGGGSVADGTKFIAAAARYTAATDPWDILLTNGSKVAAAVPMAVVLTLPATGSESNSGAVISRKATGDKLAFFSAHTYPVFAVLDPEVTFSLPPRQIANGVVDAFVHTVEQYLTYPVDAKVQDRFSEGLLLTLIEEGPRALAEPTNYDVRANVMWSATQALNGLIGAGVPQDWTTHMLGHEITAMHGLDHAQTLAIVLPSVLSYKKEQKRAKLLQYAERVWNLRDGSEDARIDGAIAATRAFFEKMGVGTRLSAYGLDGSSIPAMVAKLKEHGMLTLGEHRDITPEDSQRILEAAR</sequence>
<protein>
    <submittedName>
        <fullName evidence="3">Aldehyde reductase</fullName>
    </submittedName>
</protein>
<dbReference type="AlphaFoldDB" id="A0A0U3N028"/>
<dbReference type="Gene3D" id="1.20.1090.10">
    <property type="entry name" value="Dehydroquinate synthase-like - alpha domain"/>
    <property type="match status" value="1"/>
</dbReference>
<dbReference type="Proteomes" id="UP000060699">
    <property type="component" value="Chromosome"/>
</dbReference>
<keyword evidence="4" id="KW-1185">Reference proteome</keyword>
<dbReference type="GO" id="GO:0008106">
    <property type="term" value="F:alcohol dehydrogenase (NADP+) activity"/>
    <property type="evidence" value="ECO:0007669"/>
    <property type="project" value="TreeGrafter"/>
</dbReference>
<dbReference type="CDD" id="cd08187">
    <property type="entry name" value="BDH"/>
    <property type="match status" value="1"/>
</dbReference>
<dbReference type="STRING" id="76731.RD2015_3063"/>
<reference evidence="3 4" key="1">
    <citation type="submission" date="2015-12" db="EMBL/GenBank/DDBJ databases">
        <title>Complete genome of Roseateles depolymerans KCTC 42856.</title>
        <authorList>
            <person name="Kim K.M."/>
        </authorList>
    </citation>
    <scope>NUCLEOTIDE SEQUENCE [LARGE SCALE GENOMIC DNA]</scope>
    <source>
        <strain evidence="3 4">KCTC 42856</strain>
    </source>
</reference>
<dbReference type="GO" id="GO:1990362">
    <property type="term" value="F:butanol dehydrogenase (NAD+) activity"/>
    <property type="evidence" value="ECO:0007669"/>
    <property type="project" value="InterPro"/>
</dbReference>
<dbReference type="PROSITE" id="PS00913">
    <property type="entry name" value="ADH_IRON_1"/>
    <property type="match status" value="1"/>
</dbReference>
<dbReference type="InterPro" id="IPR044731">
    <property type="entry name" value="BDH-like"/>
</dbReference>
<dbReference type="PANTHER" id="PTHR43633">
    <property type="entry name" value="ALCOHOL DEHYDROGENASE YQHD"/>
    <property type="match status" value="1"/>
</dbReference>
<evidence type="ECO:0000259" key="1">
    <source>
        <dbReference type="Pfam" id="PF00465"/>
    </source>
</evidence>
<dbReference type="PROSITE" id="PS00060">
    <property type="entry name" value="ADH_IRON_2"/>
    <property type="match status" value="1"/>
</dbReference>
<feature type="domain" description="Alcohol dehydrogenase iron-type/glycerol dehydrogenase GldA" evidence="1">
    <location>
        <begin position="22"/>
        <end position="190"/>
    </location>
</feature>
<evidence type="ECO:0000259" key="2">
    <source>
        <dbReference type="Pfam" id="PF25137"/>
    </source>
</evidence>
<name>A0A0U3N028_9BURK</name>
<dbReference type="EMBL" id="CP013729">
    <property type="protein sequence ID" value="ALV07524.1"/>
    <property type="molecule type" value="Genomic_DNA"/>
</dbReference>
<dbReference type="SUPFAM" id="SSF56796">
    <property type="entry name" value="Dehydroquinate synthase-like"/>
    <property type="match status" value="1"/>
</dbReference>
<organism evidence="3 4">
    <name type="scientific">Roseateles depolymerans</name>
    <dbReference type="NCBI Taxonomy" id="76731"/>
    <lineage>
        <taxon>Bacteria</taxon>
        <taxon>Pseudomonadati</taxon>
        <taxon>Pseudomonadota</taxon>
        <taxon>Betaproteobacteria</taxon>
        <taxon>Burkholderiales</taxon>
        <taxon>Sphaerotilaceae</taxon>
        <taxon>Roseateles</taxon>
    </lineage>
</organism>
<dbReference type="FunFam" id="1.20.1090.10:FF:000005">
    <property type="entry name" value="Alcohol dehydrogenase YqhD"/>
    <property type="match status" value="1"/>
</dbReference>
<accession>A0A0U3N028</accession>
<dbReference type="FunFam" id="3.40.50.1970:FF:000008">
    <property type="entry name" value="Alcohol dehydrogenase YqhD"/>
    <property type="match status" value="1"/>
</dbReference>
<dbReference type="NCBIfam" id="NF011717">
    <property type="entry name" value="PRK15138.1"/>
    <property type="match status" value="1"/>
</dbReference>
<dbReference type="Gene3D" id="3.40.50.1970">
    <property type="match status" value="1"/>
</dbReference>
<feature type="domain" description="Fe-containing alcohol dehydrogenase-like C-terminal" evidence="2">
    <location>
        <begin position="202"/>
        <end position="399"/>
    </location>
</feature>
<evidence type="ECO:0000313" key="3">
    <source>
        <dbReference type="EMBL" id="ALV07524.1"/>
    </source>
</evidence>
<gene>
    <name evidence="3" type="ORF">RD2015_3063</name>
</gene>
<dbReference type="GO" id="GO:0046872">
    <property type="term" value="F:metal ion binding"/>
    <property type="evidence" value="ECO:0007669"/>
    <property type="project" value="InterPro"/>
</dbReference>
<proteinExistence type="predicted"/>
<dbReference type="Pfam" id="PF25137">
    <property type="entry name" value="ADH_Fe_C"/>
    <property type="match status" value="1"/>
</dbReference>
<dbReference type="PATRIC" id="fig|76731.3.peg.3139"/>